<protein>
    <recommendedName>
        <fullName evidence="4">WXG100 family type VII secretion target</fullName>
    </recommendedName>
</protein>
<evidence type="ECO:0008006" key="4">
    <source>
        <dbReference type="Google" id="ProtNLM"/>
    </source>
</evidence>
<feature type="coiled-coil region" evidence="1">
    <location>
        <begin position="18"/>
        <end position="108"/>
    </location>
</feature>
<gene>
    <name evidence="2" type="ORF">EIM92_22620</name>
</gene>
<name>A0A3Q8S6Y3_9BACL</name>
<proteinExistence type="predicted"/>
<dbReference type="SUPFAM" id="SSF140453">
    <property type="entry name" value="EsxAB dimer-like"/>
    <property type="match status" value="1"/>
</dbReference>
<sequence>MFYGGGKMSTPSAISGTARNIRNELADVKREEFRLQAELAGVTSWWKGNAGKALTDSYRSQTRNDLNRLYREVEDLQSGLERLASEVRRADEQRRIEAREKALRLEQQRNAKK</sequence>
<evidence type="ECO:0000313" key="3">
    <source>
        <dbReference type="Proteomes" id="UP000273145"/>
    </source>
</evidence>
<evidence type="ECO:0000256" key="1">
    <source>
        <dbReference type="SAM" id="Coils"/>
    </source>
</evidence>
<evidence type="ECO:0000313" key="2">
    <source>
        <dbReference type="EMBL" id="AZK48628.1"/>
    </source>
</evidence>
<dbReference type="Gene3D" id="1.10.287.1060">
    <property type="entry name" value="ESAT-6-like"/>
    <property type="match status" value="1"/>
</dbReference>
<keyword evidence="1" id="KW-0175">Coiled coil</keyword>
<keyword evidence="3" id="KW-1185">Reference proteome</keyword>
<organism evidence="2 3">
    <name type="scientific">Paenibacillus lentus</name>
    <dbReference type="NCBI Taxonomy" id="1338368"/>
    <lineage>
        <taxon>Bacteria</taxon>
        <taxon>Bacillati</taxon>
        <taxon>Bacillota</taxon>
        <taxon>Bacilli</taxon>
        <taxon>Bacillales</taxon>
        <taxon>Paenibacillaceae</taxon>
        <taxon>Paenibacillus</taxon>
    </lineage>
</organism>
<dbReference type="Proteomes" id="UP000273145">
    <property type="component" value="Chromosome"/>
</dbReference>
<reference evidence="2 3" key="1">
    <citation type="submission" date="2018-11" db="EMBL/GenBank/DDBJ databases">
        <title>Genome sequencing of Paenibacillus lentus DSM25539(T).</title>
        <authorList>
            <person name="Kook J.-K."/>
            <person name="Park S.-N."/>
            <person name="Lim Y.K."/>
        </authorList>
    </citation>
    <scope>NUCLEOTIDE SEQUENCE [LARGE SCALE GENOMIC DNA]</scope>
    <source>
        <strain evidence="2 3">DSM 25539</strain>
    </source>
</reference>
<dbReference type="KEGG" id="plen:EIM92_22620"/>
<dbReference type="EMBL" id="CP034248">
    <property type="protein sequence ID" value="AZK48628.1"/>
    <property type="molecule type" value="Genomic_DNA"/>
</dbReference>
<dbReference type="InterPro" id="IPR010310">
    <property type="entry name" value="T7SS_ESAT-6-like"/>
</dbReference>
<dbReference type="OrthoDB" id="2639934at2"/>
<dbReference type="AlphaFoldDB" id="A0A3Q8S6Y3"/>
<dbReference type="InterPro" id="IPR036689">
    <property type="entry name" value="ESAT-6-like_sf"/>
</dbReference>
<dbReference type="Pfam" id="PF06013">
    <property type="entry name" value="WXG100"/>
    <property type="match status" value="1"/>
</dbReference>
<accession>A0A3Q8S6Y3</accession>